<feature type="transmembrane region" description="Helical" evidence="1">
    <location>
        <begin position="12"/>
        <end position="32"/>
    </location>
</feature>
<organism evidence="2 3">
    <name type="scientific">Desulforamulus putei DSM 12395</name>
    <dbReference type="NCBI Taxonomy" id="1121429"/>
    <lineage>
        <taxon>Bacteria</taxon>
        <taxon>Bacillati</taxon>
        <taxon>Bacillota</taxon>
        <taxon>Clostridia</taxon>
        <taxon>Eubacteriales</taxon>
        <taxon>Peptococcaceae</taxon>
        <taxon>Desulforamulus</taxon>
    </lineage>
</organism>
<reference evidence="3" key="1">
    <citation type="submission" date="2016-11" db="EMBL/GenBank/DDBJ databases">
        <authorList>
            <person name="Varghese N."/>
            <person name="Submissions S."/>
        </authorList>
    </citation>
    <scope>NUCLEOTIDE SEQUENCE [LARGE SCALE GENOMIC DNA]</scope>
    <source>
        <strain evidence="3">DSM 12395</strain>
    </source>
</reference>
<evidence type="ECO:0000313" key="2">
    <source>
        <dbReference type="EMBL" id="SHE96963.1"/>
    </source>
</evidence>
<evidence type="ECO:0000313" key="3">
    <source>
        <dbReference type="Proteomes" id="UP000184148"/>
    </source>
</evidence>
<keyword evidence="3" id="KW-1185">Reference proteome</keyword>
<dbReference type="Pfam" id="PF09527">
    <property type="entry name" value="ATPase_gene1"/>
    <property type="match status" value="1"/>
</dbReference>
<dbReference type="Proteomes" id="UP000184148">
    <property type="component" value="Unassembled WGS sequence"/>
</dbReference>
<proteinExistence type="predicted"/>
<feature type="transmembrane region" description="Helical" evidence="1">
    <location>
        <begin position="44"/>
        <end position="64"/>
    </location>
</feature>
<protein>
    <submittedName>
        <fullName evidence="2">Putative F0F1-ATPase subunit Ca2+/Mg2+ transporter</fullName>
    </submittedName>
</protein>
<dbReference type="STRING" id="1121429.SAMN02745133_01528"/>
<dbReference type="OrthoDB" id="1683450at2"/>
<keyword evidence="1" id="KW-1133">Transmembrane helix</keyword>
<dbReference type="RefSeq" id="WP_073238174.1">
    <property type="nucleotide sequence ID" value="NZ_FQUY01000009.1"/>
</dbReference>
<keyword evidence="1" id="KW-0472">Membrane</keyword>
<dbReference type="InterPro" id="IPR032820">
    <property type="entry name" value="ATPase_put"/>
</dbReference>
<sequence>MSGKGKGDPLRALALASSISVEIAAATVAGFMGGRWLDSKLDTAPWFMLAGLLLGMAGGMWGVYHTLETFRKKDKG</sequence>
<name>A0A1M4XUL0_9FIRM</name>
<dbReference type="EMBL" id="FQUY01000009">
    <property type="protein sequence ID" value="SHE96963.1"/>
    <property type="molecule type" value="Genomic_DNA"/>
</dbReference>
<dbReference type="AlphaFoldDB" id="A0A1M4XUL0"/>
<keyword evidence="1" id="KW-0812">Transmembrane</keyword>
<gene>
    <name evidence="2" type="ORF">SAMN02745133_01528</name>
</gene>
<accession>A0A1M4XUL0</accession>
<evidence type="ECO:0000256" key="1">
    <source>
        <dbReference type="SAM" id="Phobius"/>
    </source>
</evidence>